<sequence>MAEDQVDALTVAEQAARLNDLAVHRSAQGQRDEALAAAEEAARLYHALTERFPVLFGTDAERADALATALREDRPGVSSLAPTPAGSGPTGPGASTLGTVRIPDEPGAGATPGPEPPARPAPAAGRPCRSRRRTVLSAALMAAAMTVLIGTVGSADQALPQVRTPAPVREDPPPAPVPPPVPVLSWTATARPDVAPTGVTLRSTPSTAGDPVGRLPAGADAPIQCGEIGRTTSTETGESSSSWLRTTAGGYLSAVNVEVRGPDPVRNCTPGQPPVPLPHHR</sequence>
<proteinExistence type="predicted"/>
<gene>
    <name evidence="2" type="ORF">JOF36_005266</name>
</gene>
<feature type="region of interest" description="Disordered" evidence="1">
    <location>
        <begin position="261"/>
        <end position="281"/>
    </location>
</feature>
<dbReference type="RefSeq" id="WP_210031787.1">
    <property type="nucleotide sequence ID" value="NZ_JAGINU010000001.1"/>
</dbReference>
<protein>
    <recommendedName>
        <fullName evidence="4">Ig-like domain-containing protein</fullName>
    </recommendedName>
</protein>
<dbReference type="Proteomes" id="UP001519295">
    <property type="component" value="Unassembled WGS sequence"/>
</dbReference>
<comment type="caution">
    <text evidence="2">The sequence shown here is derived from an EMBL/GenBank/DDBJ whole genome shotgun (WGS) entry which is preliminary data.</text>
</comment>
<name>A0ABS4W060_9PSEU</name>
<feature type="region of interest" description="Disordered" evidence="1">
    <location>
        <begin position="196"/>
        <end position="221"/>
    </location>
</feature>
<keyword evidence="3" id="KW-1185">Reference proteome</keyword>
<dbReference type="EMBL" id="JAGINU010000001">
    <property type="protein sequence ID" value="MBP2369570.1"/>
    <property type="molecule type" value="Genomic_DNA"/>
</dbReference>
<feature type="compositionally biased region" description="Low complexity" evidence="1">
    <location>
        <begin position="80"/>
        <end position="99"/>
    </location>
</feature>
<evidence type="ECO:0000313" key="3">
    <source>
        <dbReference type="Proteomes" id="UP001519295"/>
    </source>
</evidence>
<evidence type="ECO:0000313" key="2">
    <source>
        <dbReference type="EMBL" id="MBP2369570.1"/>
    </source>
</evidence>
<evidence type="ECO:0000256" key="1">
    <source>
        <dbReference type="SAM" id="MobiDB-lite"/>
    </source>
</evidence>
<feature type="compositionally biased region" description="Pro residues" evidence="1">
    <location>
        <begin position="271"/>
        <end position="281"/>
    </location>
</feature>
<reference evidence="2 3" key="1">
    <citation type="submission" date="2021-03" db="EMBL/GenBank/DDBJ databases">
        <title>Sequencing the genomes of 1000 actinobacteria strains.</title>
        <authorList>
            <person name="Klenk H.-P."/>
        </authorList>
    </citation>
    <scope>NUCLEOTIDE SEQUENCE [LARGE SCALE GENOMIC DNA]</scope>
    <source>
        <strain evidence="2 3">DSM 45256</strain>
    </source>
</reference>
<feature type="region of interest" description="Disordered" evidence="1">
    <location>
        <begin position="71"/>
        <end position="130"/>
    </location>
</feature>
<accession>A0ABS4W060</accession>
<organism evidence="2 3">
    <name type="scientific">Pseudonocardia parietis</name>
    <dbReference type="NCBI Taxonomy" id="570936"/>
    <lineage>
        <taxon>Bacteria</taxon>
        <taxon>Bacillati</taxon>
        <taxon>Actinomycetota</taxon>
        <taxon>Actinomycetes</taxon>
        <taxon>Pseudonocardiales</taxon>
        <taxon>Pseudonocardiaceae</taxon>
        <taxon>Pseudonocardia</taxon>
    </lineage>
</organism>
<evidence type="ECO:0008006" key="4">
    <source>
        <dbReference type="Google" id="ProtNLM"/>
    </source>
</evidence>